<gene>
    <name evidence="2" type="ORF">ETQ85_21335</name>
</gene>
<keyword evidence="1" id="KW-1133">Transmembrane helix</keyword>
<sequence>MLFKLAVVLMLVMVIGSLFSGLLFLYRDKGNGDRVLRALTWRISLSLLLFAGLLVAYRFGGYSQ</sequence>
<dbReference type="Proteomes" id="UP000389128">
    <property type="component" value="Unassembled WGS sequence"/>
</dbReference>
<dbReference type="Pfam" id="PF11137">
    <property type="entry name" value="DUF2909"/>
    <property type="match status" value="1"/>
</dbReference>
<keyword evidence="3" id="KW-1185">Reference proteome</keyword>
<reference evidence="2 3" key="1">
    <citation type="submission" date="2019-01" db="EMBL/GenBank/DDBJ databases">
        <title>Zoogloea oleivorans genome sequencing and assembly.</title>
        <authorList>
            <person name="Tancsics A."/>
            <person name="Farkas M."/>
            <person name="Kriszt B."/>
            <person name="Maroti G."/>
            <person name="Horvath B."/>
        </authorList>
    </citation>
    <scope>NUCLEOTIDE SEQUENCE [LARGE SCALE GENOMIC DNA]</scope>
    <source>
        <strain evidence="2 3">Buc</strain>
    </source>
</reference>
<keyword evidence="1" id="KW-0472">Membrane</keyword>
<dbReference type="OrthoDB" id="8687573at2"/>
<evidence type="ECO:0000313" key="3">
    <source>
        <dbReference type="Proteomes" id="UP000389128"/>
    </source>
</evidence>
<evidence type="ECO:0000313" key="2">
    <source>
        <dbReference type="EMBL" id="TYC53481.1"/>
    </source>
</evidence>
<keyword evidence="1 2" id="KW-0812">Transmembrane</keyword>
<dbReference type="NCBIfam" id="NF033233">
    <property type="entry name" value="twin_helix"/>
    <property type="match status" value="1"/>
</dbReference>
<dbReference type="AlphaFoldDB" id="A0A6C2CHN7"/>
<feature type="transmembrane region" description="Helical" evidence="1">
    <location>
        <begin position="38"/>
        <end position="59"/>
    </location>
</feature>
<protein>
    <submittedName>
        <fullName evidence="2">Twin transmembrane helix small protein</fullName>
    </submittedName>
</protein>
<dbReference type="EMBL" id="SDKK01000027">
    <property type="protein sequence ID" value="TYC53481.1"/>
    <property type="molecule type" value="Genomic_DNA"/>
</dbReference>
<organism evidence="2 3">
    <name type="scientific">Zoogloea oleivorans</name>
    <dbReference type="NCBI Taxonomy" id="1552750"/>
    <lineage>
        <taxon>Bacteria</taxon>
        <taxon>Pseudomonadati</taxon>
        <taxon>Pseudomonadota</taxon>
        <taxon>Betaproteobacteria</taxon>
        <taxon>Rhodocyclales</taxon>
        <taxon>Zoogloeaceae</taxon>
        <taxon>Zoogloea</taxon>
    </lineage>
</organism>
<feature type="transmembrane region" description="Helical" evidence="1">
    <location>
        <begin position="6"/>
        <end position="26"/>
    </location>
</feature>
<evidence type="ECO:0000256" key="1">
    <source>
        <dbReference type="SAM" id="Phobius"/>
    </source>
</evidence>
<dbReference type="InterPro" id="IPR021313">
    <property type="entry name" value="DUF2909"/>
</dbReference>
<accession>A0A6C2CHN7</accession>
<proteinExistence type="predicted"/>
<comment type="caution">
    <text evidence="2">The sequence shown here is derived from an EMBL/GenBank/DDBJ whole genome shotgun (WGS) entry which is preliminary data.</text>
</comment>
<name>A0A6C2CHN7_9RHOO</name>